<proteinExistence type="inferred from homology"/>
<comment type="similarity">
    <text evidence="5">Belongs to the TMEM41 family.</text>
</comment>
<keyword evidence="4 6" id="KW-0472">Membrane</keyword>
<gene>
    <name evidence="8" type="ORF">CHRIB12_LOCUS413</name>
    <name evidence="9" type="ORF">RhiirA1_362432</name>
    <name evidence="10" type="ORF">RhiirC2_695730</name>
</gene>
<organism evidence="10 12">
    <name type="scientific">Rhizophagus irregularis</name>
    <dbReference type="NCBI Taxonomy" id="588596"/>
    <lineage>
        <taxon>Eukaryota</taxon>
        <taxon>Fungi</taxon>
        <taxon>Fungi incertae sedis</taxon>
        <taxon>Mucoromycota</taxon>
        <taxon>Glomeromycotina</taxon>
        <taxon>Glomeromycetes</taxon>
        <taxon>Glomerales</taxon>
        <taxon>Glomeraceae</taxon>
        <taxon>Rhizophagus</taxon>
    </lineage>
</organism>
<sequence>MATKSLKTSIITSVISLGIIFTLSTEIIYLILNTYLSKEVKNFLKFPRTLKDVKILYDALTGHENNNIHVLICYVATYIFLQSFSLPGSVMLSVLGGTLWGSWNALILVSFCSGTGSTICYLLSYYLGQPIIQNYLSERMERWNEKLNAHRKGLFSYIIFLKTTPFLPNWFINIASPHLGVGVGVFYWATFFGVAPLSFIHIQAGDTIHRLSETDEFTFLTIQNVVTVSLVAIAALIPIILGKRFESQEKSKVG</sequence>
<evidence type="ECO:0000256" key="1">
    <source>
        <dbReference type="ARBA" id="ARBA00004141"/>
    </source>
</evidence>
<reference evidence="10 12" key="1">
    <citation type="submission" date="2016-04" db="EMBL/GenBank/DDBJ databases">
        <title>Genome analyses suggest a sexual origin of heterokaryosis in a supposedly ancient asexual fungus.</title>
        <authorList>
            <person name="Ropars J."/>
            <person name="Sedzielewska K."/>
            <person name="Noel J."/>
            <person name="Charron P."/>
            <person name="Farinelli L."/>
            <person name="Marton T."/>
            <person name="Kruger M."/>
            <person name="Pelin A."/>
            <person name="Brachmann A."/>
            <person name="Corradi N."/>
        </authorList>
    </citation>
    <scope>NUCLEOTIDE SEQUENCE [LARGE SCALE GENOMIC DNA]</scope>
    <source>
        <strain evidence="10 12">C2</strain>
    </source>
</reference>
<evidence type="ECO:0000313" key="8">
    <source>
        <dbReference type="EMBL" id="CAB5295303.1"/>
    </source>
</evidence>
<dbReference type="InterPro" id="IPR045014">
    <property type="entry name" value="TM41A/B"/>
</dbReference>
<reference evidence="9 11" key="3">
    <citation type="submission" date="2017-10" db="EMBL/GenBank/DDBJ databases">
        <title>Genome analyses suggest a sexual origin of heterokaryosis in a supposedly ancient asexual fungus.</title>
        <authorList>
            <person name="Corradi N."/>
            <person name="Sedzielewska K."/>
            <person name="Noel J."/>
            <person name="Charron P."/>
            <person name="Farinelli L."/>
            <person name="Marton T."/>
            <person name="Kruger M."/>
            <person name="Pelin A."/>
            <person name="Brachmann A."/>
            <person name="Corradi N."/>
        </authorList>
    </citation>
    <scope>NUCLEOTIDE SEQUENCE [LARGE SCALE GENOMIC DNA]</scope>
    <source>
        <strain evidence="9 11">A1</strain>
    </source>
</reference>
<dbReference type="AlphaFoldDB" id="A0A2N1NEW9"/>
<evidence type="ECO:0000256" key="2">
    <source>
        <dbReference type="ARBA" id="ARBA00022692"/>
    </source>
</evidence>
<feature type="transmembrane region" description="Helical" evidence="6">
    <location>
        <begin position="12"/>
        <end position="32"/>
    </location>
</feature>
<dbReference type="EMBL" id="LLXL01000440">
    <property type="protein sequence ID" value="PKK72465.1"/>
    <property type="molecule type" value="Genomic_DNA"/>
</dbReference>
<evidence type="ECO:0000256" key="3">
    <source>
        <dbReference type="ARBA" id="ARBA00022989"/>
    </source>
</evidence>
<protein>
    <recommendedName>
        <fullName evidence="7">VTT domain-containing protein</fullName>
    </recommendedName>
</protein>
<feature type="transmembrane region" description="Helical" evidence="6">
    <location>
        <begin position="222"/>
        <end position="242"/>
    </location>
</feature>
<dbReference type="PANTHER" id="PTHR43220:SF18">
    <property type="entry name" value="TRANSMEMBRANE PROTEIN 41B"/>
    <property type="match status" value="1"/>
</dbReference>
<dbReference type="InterPro" id="IPR032816">
    <property type="entry name" value="VTT_dom"/>
</dbReference>
<dbReference type="GO" id="GO:0000045">
    <property type="term" value="P:autophagosome assembly"/>
    <property type="evidence" value="ECO:0007669"/>
    <property type="project" value="TreeGrafter"/>
</dbReference>
<dbReference type="Proteomes" id="UP000232688">
    <property type="component" value="Unassembled WGS sequence"/>
</dbReference>
<feature type="transmembrane region" description="Helical" evidence="6">
    <location>
        <begin position="68"/>
        <end position="94"/>
    </location>
</feature>
<dbReference type="EMBL" id="LLXH01000257">
    <property type="protein sequence ID" value="PKC69817.1"/>
    <property type="molecule type" value="Genomic_DNA"/>
</dbReference>
<dbReference type="VEuPathDB" id="FungiDB:RhiirFUN_001093"/>
<keyword evidence="2 6" id="KW-0812">Transmembrane</keyword>
<evidence type="ECO:0000259" key="7">
    <source>
        <dbReference type="Pfam" id="PF09335"/>
    </source>
</evidence>
<feature type="transmembrane region" description="Helical" evidence="6">
    <location>
        <begin position="179"/>
        <end position="202"/>
    </location>
</feature>
<dbReference type="PANTHER" id="PTHR43220">
    <property type="match status" value="1"/>
</dbReference>
<dbReference type="Proteomes" id="UP000233469">
    <property type="component" value="Unassembled WGS sequence"/>
</dbReference>
<evidence type="ECO:0000313" key="11">
    <source>
        <dbReference type="Proteomes" id="UP000232688"/>
    </source>
</evidence>
<dbReference type="Proteomes" id="UP000684084">
    <property type="component" value="Unassembled WGS sequence"/>
</dbReference>
<comment type="subcellular location">
    <subcellularLocation>
        <location evidence="1">Membrane</location>
        <topology evidence="1">Multi-pass membrane protein</topology>
    </subcellularLocation>
</comment>
<dbReference type="VEuPathDB" id="FungiDB:RhiirA1_362432"/>
<evidence type="ECO:0000256" key="4">
    <source>
        <dbReference type="ARBA" id="ARBA00023136"/>
    </source>
</evidence>
<evidence type="ECO:0000256" key="6">
    <source>
        <dbReference type="SAM" id="Phobius"/>
    </source>
</evidence>
<name>A0A2N1NEW9_9GLOM</name>
<dbReference type="VEuPathDB" id="FungiDB:FUN_023037"/>
<keyword evidence="3 6" id="KW-1133">Transmembrane helix</keyword>
<feature type="transmembrane region" description="Helical" evidence="6">
    <location>
        <begin position="106"/>
        <end position="127"/>
    </location>
</feature>
<dbReference type="Pfam" id="PF09335">
    <property type="entry name" value="VTT_dom"/>
    <property type="match status" value="1"/>
</dbReference>
<evidence type="ECO:0000256" key="5">
    <source>
        <dbReference type="ARBA" id="ARBA00025797"/>
    </source>
</evidence>
<evidence type="ECO:0000313" key="9">
    <source>
        <dbReference type="EMBL" id="PKC69817.1"/>
    </source>
</evidence>
<evidence type="ECO:0000313" key="10">
    <source>
        <dbReference type="EMBL" id="PKK72465.1"/>
    </source>
</evidence>
<evidence type="ECO:0000313" key="12">
    <source>
        <dbReference type="Proteomes" id="UP000233469"/>
    </source>
</evidence>
<dbReference type="OrthoDB" id="3364966at2759"/>
<dbReference type="GO" id="GO:0005789">
    <property type="term" value="C:endoplasmic reticulum membrane"/>
    <property type="evidence" value="ECO:0007669"/>
    <property type="project" value="TreeGrafter"/>
</dbReference>
<reference evidence="8" key="4">
    <citation type="submission" date="2020-05" db="EMBL/GenBank/DDBJ databases">
        <authorList>
            <person name="Rincon C."/>
            <person name="Sanders R I."/>
            <person name="Robbins C."/>
            <person name="Chaturvedi A."/>
        </authorList>
    </citation>
    <scope>NUCLEOTIDE SEQUENCE</scope>
    <source>
        <strain evidence="8">CHB12</strain>
    </source>
</reference>
<comment type="caution">
    <text evidence="10">The sequence shown here is derived from an EMBL/GenBank/DDBJ whole genome shotgun (WGS) entry which is preliminary data.</text>
</comment>
<accession>A0A2N1NEW9</accession>
<feature type="domain" description="VTT" evidence="7">
    <location>
        <begin position="86"/>
        <end position="206"/>
    </location>
</feature>
<reference evidence="11 12" key="2">
    <citation type="submission" date="2017-10" db="EMBL/GenBank/DDBJ databases">
        <title>Extensive intraspecific genome diversity in a model arbuscular mycorrhizal fungus.</title>
        <authorList>
            <person name="Chen E.C.H."/>
            <person name="Morin E."/>
            <person name="Baudet D."/>
            <person name="Noel J."/>
            <person name="Ndikumana S."/>
            <person name="Charron P."/>
            <person name="St-Onge C."/>
            <person name="Giorgi J."/>
            <person name="Grigoriev I.V."/>
            <person name="Roux C."/>
            <person name="Martin F.M."/>
            <person name="Corradi N."/>
        </authorList>
    </citation>
    <scope>NUCLEOTIDE SEQUENCE [LARGE SCALE GENOMIC DNA]</scope>
    <source>
        <strain evidence="9 11">A1</strain>
        <strain evidence="10 12">C2</strain>
    </source>
</reference>
<dbReference type="EMBL" id="CAGKOT010000001">
    <property type="protein sequence ID" value="CAB5295303.1"/>
    <property type="molecule type" value="Genomic_DNA"/>
</dbReference>